<organism evidence="1">
    <name type="scientific">Rhipicephalus zambeziensis</name>
    <dbReference type="NCBI Taxonomy" id="60191"/>
    <lineage>
        <taxon>Eukaryota</taxon>
        <taxon>Metazoa</taxon>
        <taxon>Ecdysozoa</taxon>
        <taxon>Arthropoda</taxon>
        <taxon>Chelicerata</taxon>
        <taxon>Arachnida</taxon>
        <taxon>Acari</taxon>
        <taxon>Parasitiformes</taxon>
        <taxon>Ixodida</taxon>
        <taxon>Ixodoidea</taxon>
        <taxon>Ixodidae</taxon>
        <taxon>Rhipicephalinae</taxon>
        <taxon>Rhipicephalus</taxon>
        <taxon>Rhipicephalus</taxon>
    </lineage>
</organism>
<dbReference type="EMBL" id="GFPF01001619">
    <property type="protein sequence ID" value="MAA12765.1"/>
    <property type="molecule type" value="Transcribed_RNA"/>
</dbReference>
<name>A0A224Y7R3_9ACAR</name>
<reference evidence="1" key="1">
    <citation type="journal article" date="2017" name="Parasit. Vectors">
        <title>Sialotranscriptomics of Rhipicephalus zambeziensis reveals intricate expression profiles of secretory proteins and suggests tight temporal transcriptional regulation during blood-feeding.</title>
        <authorList>
            <person name="de Castro M.H."/>
            <person name="de Klerk D."/>
            <person name="Pienaar R."/>
            <person name="Rees D.J.G."/>
            <person name="Mans B.J."/>
        </authorList>
    </citation>
    <scope>NUCLEOTIDE SEQUENCE</scope>
    <source>
        <tissue evidence="1">Salivary glands</tissue>
    </source>
</reference>
<dbReference type="AlphaFoldDB" id="A0A224Y7R3"/>
<evidence type="ECO:0000313" key="1">
    <source>
        <dbReference type="EMBL" id="MAA12765.1"/>
    </source>
</evidence>
<proteinExistence type="predicted"/>
<protein>
    <submittedName>
        <fullName evidence="1">Uncharacterized protein</fullName>
    </submittedName>
</protein>
<accession>A0A224Y7R3</accession>
<sequence length="93" mass="10659">MKVFLLAKLMKRWHGSVSQLSKNEAMQRPNCIYAHDLVQPKCCRQHFTRERQRCYFLSLSSSFNFCGSPTDVVDKGVLPLNSESHISLVDVSI</sequence>